<evidence type="ECO:0000313" key="3">
    <source>
        <dbReference type="EMBL" id="KAF7369521.1"/>
    </source>
</evidence>
<name>A0A8H7DFH1_9AGAR</name>
<feature type="region of interest" description="Disordered" evidence="1">
    <location>
        <begin position="270"/>
        <end position="331"/>
    </location>
</feature>
<feature type="compositionally biased region" description="Polar residues" evidence="1">
    <location>
        <begin position="287"/>
        <end position="312"/>
    </location>
</feature>
<feature type="compositionally biased region" description="Low complexity" evidence="1">
    <location>
        <begin position="316"/>
        <end position="331"/>
    </location>
</feature>
<evidence type="ECO:0000256" key="2">
    <source>
        <dbReference type="SAM" id="SignalP"/>
    </source>
</evidence>
<feature type="compositionally biased region" description="Low complexity" evidence="1">
    <location>
        <begin position="270"/>
        <end position="281"/>
    </location>
</feature>
<feature type="signal peptide" evidence="2">
    <location>
        <begin position="1"/>
        <end position="17"/>
    </location>
</feature>
<evidence type="ECO:0000313" key="4">
    <source>
        <dbReference type="Proteomes" id="UP000620124"/>
    </source>
</evidence>
<feature type="chain" id="PRO_5034350287" evidence="2">
    <location>
        <begin position="18"/>
        <end position="362"/>
    </location>
</feature>
<accession>A0A8H7DFH1</accession>
<dbReference type="Proteomes" id="UP000620124">
    <property type="component" value="Unassembled WGS sequence"/>
</dbReference>
<sequence length="362" mass="37708">MWFRLLSLLTLSTLVFAQGDDTVSVSTGSQVFDASAAFTFLWKGEAGHNLNNITLELIEGSAEDNGNNVIDIMATNVSSVDSTQIDYTVHPGVPGGTYHARMNGTIYNGDTVLSAMSKLSTLSNTFSIPDSGVPCSAGTFTPITGLNDPAYHPLRFTTPLGGHVITLAEITGPFASLSIQLGLIDVLFGELDGISTVEVINSETGFNAGVQHAHLAFPEYITSNITLDPGSWKVRMNFTIFAPANYPGAFSLESEEFFIVADSSSKPNCTTSSSSSASASGAGSGTVPAQSNPASTPSGSVPHQSNQPSAPATSGADPSQSSTAPSSSNNAAVFTRDRKNIIQSGFMCAFIWAVVSITVGQL</sequence>
<protein>
    <submittedName>
        <fullName evidence="3">BTB domain-containing protein</fullName>
    </submittedName>
</protein>
<proteinExistence type="predicted"/>
<gene>
    <name evidence="3" type="ORF">MVEN_00281900</name>
</gene>
<dbReference type="EMBL" id="JACAZI010000002">
    <property type="protein sequence ID" value="KAF7369521.1"/>
    <property type="molecule type" value="Genomic_DNA"/>
</dbReference>
<keyword evidence="4" id="KW-1185">Reference proteome</keyword>
<keyword evidence="2" id="KW-0732">Signal</keyword>
<organism evidence="3 4">
    <name type="scientific">Mycena venus</name>
    <dbReference type="NCBI Taxonomy" id="2733690"/>
    <lineage>
        <taxon>Eukaryota</taxon>
        <taxon>Fungi</taxon>
        <taxon>Dikarya</taxon>
        <taxon>Basidiomycota</taxon>
        <taxon>Agaricomycotina</taxon>
        <taxon>Agaricomycetes</taxon>
        <taxon>Agaricomycetidae</taxon>
        <taxon>Agaricales</taxon>
        <taxon>Marasmiineae</taxon>
        <taxon>Mycenaceae</taxon>
        <taxon>Mycena</taxon>
    </lineage>
</organism>
<reference evidence="3" key="1">
    <citation type="submission" date="2020-05" db="EMBL/GenBank/DDBJ databases">
        <title>Mycena genomes resolve the evolution of fungal bioluminescence.</title>
        <authorList>
            <person name="Tsai I.J."/>
        </authorList>
    </citation>
    <scope>NUCLEOTIDE SEQUENCE</scope>
    <source>
        <strain evidence="3">CCC161011</strain>
    </source>
</reference>
<dbReference type="AlphaFoldDB" id="A0A8H7DFH1"/>
<comment type="caution">
    <text evidence="3">The sequence shown here is derived from an EMBL/GenBank/DDBJ whole genome shotgun (WGS) entry which is preliminary data.</text>
</comment>
<dbReference type="OrthoDB" id="2984139at2759"/>
<evidence type="ECO:0000256" key="1">
    <source>
        <dbReference type="SAM" id="MobiDB-lite"/>
    </source>
</evidence>